<gene>
    <name evidence="1" type="ORF">STIAU_3140</name>
</gene>
<evidence type="ECO:0000313" key="2">
    <source>
        <dbReference type="Proteomes" id="UP000032702"/>
    </source>
</evidence>
<dbReference type="EMBL" id="AAMD01000346">
    <property type="protein sequence ID" value="EAU61739.1"/>
    <property type="molecule type" value="Genomic_DNA"/>
</dbReference>
<comment type="caution">
    <text evidence="1">The sequence shown here is derived from an EMBL/GenBank/DDBJ whole genome shotgun (WGS) entry which is preliminary data.</text>
</comment>
<reference evidence="1 2" key="1">
    <citation type="submission" date="2006-04" db="EMBL/GenBank/DDBJ databases">
        <authorList>
            <person name="Nierman W.C."/>
        </authorList>
    </citation>
    <scope>NUCLEOTIDE SEQUENCE [LARGE SCALE GENOMIC DNA]</scope>
    <source>
        <strain evidence="1 2">DW4/3-1</strain>
    </source>
</reference>
<dbReference type="AlphaFoldDB" id="Q08MM9"/>
<accession>Q08MM9</accession>
<organism evidence="1 2">
    <name type="scientific">Stigmatella aurantiaca (strain DW4/3-1)</name>
    <dbReference type="NCBI Taxonomy" id="378806"/>
    <lineage>
        <taxon>Bacteria</taxon>
        <taxon>Pseudomonadati</taxon>
        <taxon>Myxococcota</taxon>
        <taxon>Myxococcia</taxon>
        <taxon>Myxococcales</taxon>
        <taxon>Cystobacterineae</taxon>
        <taxon>Archangiaceae</taxon>
        <taxon>Stigmatella</taxon>
    </lineage>
</organism>
<name>Q08MM9_STIAD</name>
<feature type="non-terminal residue" evidence="1">
    <location>
        <position position="18"/>
    </location>
</feature>
<protein>
    <submittedName>
        <fullName evidence="1">Uncharacterized protein</fullName>
    </submittedName>
</protein>
<proteinExistence type="predicted"/>
<evidence type="ECO:0000313" key="1">
    <source>
        <dbReference type="EMBL" id="EAU61739.1"/>
    </source>
</evidence>
<sequence>MRRNAQLLSAYYGRLVVI</sequence>
<dbReference type="Proteomes" id="UP000032702">
    <property type="component" value="Unassembled WGS sequence"/>
</dbReference>